<sequence>MPYCEQGGYECYARSFGGVVGEDMLPDDDEMKSMFQQAGFASIEISDSDRGYLLTARRYQPRGR</sequence>
<dbReference type="Proteomes" id="UP000046155">
    <property type="component" value="Unassembled WGS sequence"/>
</dbReference>
<keyword evidence="2" id="KW-1185">Reference proteome</keyword>
<dbReference type="RefSeq" id="WP_198142394.1">
    <property type="nucleotide sequence ID" value="NZ_CDRZ01000248.1"/>
</dbReference>
<gene>
    <name evidence="1" type="ORF">SSCH_500004</name>
</gene>
<evidence type="ECO:0000313" key="2">
    <source>
        <dbReference type="Proteomes" id="UP000046155"/>
    </source>
</evidence>
<proteinExistence type="predicted"/>
<dbReference type="AlphaFoldDB" id="A0A0B7MFV9"/>
<evidence type="ECO:0000313" key="1">
    <source>
        <dbReference type="EMBL" id="CEO89504.1"/>
    </source>
</evidence>
<organism evidence="1 2">
    <name type="scientific">Syntrophaceticus schinkii</name>
    <dbReference type="NCBI Taxonomy" id="499207"/>
    <lineage>
        <taxon>Bacteria</taxon>
        <taxon>Bacillati</taxon>
        <taxon>Bacillota</taxon>
        <taxon>Clostridia</taxon>
        <taxon>Thermoanaerobacterales</taxon>
        <taxon>Thermoanaerobacterales Family III. Incertae Sedis</taxon>
        <taxon>Syntrophaceticus</taxon>
    </lineage>
</organism>
<name>A0A0B7MFV9_9FIRM</name>
<dbReference type="EMBL" id="CDRZ01000248">
    <property type="protein sequence ID" value="CEO89504.1"/>
    <property type="molecule type" value="Genomic_DNA"/>
</dbReference>
<protein>
    <submittedName>
        <fullName evidence="1">Uncharacterized protein</fullName>
    </submittedName>
</protein>
<accession>A0A0B7MFV9</accession>
<reference evidence="2" key="1">
    <citation type="submission" date="2015-01" db="EMBL/GenBank/DDBJ databases">
        <authorList>
            <person name="Manzoor Shahid"/>
            <person name="Zubair Saima"/>
        </authorList>
    </citation>
    <scope>NUCLEOTIDE SEQUENCE [LARGE SCALE GENOMIC DNA]</scope>
    <source>
        <strain evidence="2">Sp3</strain>
    </source>
</reference>